<evidence type="ECO:0000313" key="2">
    <source>
        <dbReference type="Proteomes" id="UP000467840"/>
    </source>
</evidence>
<sequence length="267" mass="30335">MRKRGSLGERHACKRCGSRSTLANVGRVWMRFGVRATHAECLGEQGSLAEASRDVMEAPRACIISLEQGKQVGIRVSVDLRGDHVRSKEEFKDFETRLAKVELHLIDGKENFKEFDTGIEKLNWRVEKFREEMQGALNAAIDKPERECESLKLSYFEDIVSLWEDNRFLREELGRVLGKVKDMDEQMSLVHMAILQGSTKGGLATISLAPMVRVEVPKPNAFHGARNAKEIDNFLWSLEQYFRALGIIEDTKKIDHAPLYLVDTAMV</sequence>
<accession>A0A6A6KVM6</accession>
<proteinExistence type="predicted"/>
<protein>
    <submittedName>
        <fullName evidence="1">Uncharacterized protein</fullName>
    </submittedName>
</protein>
<reference evidence="1 2" key="1">
    <citation type="journal article" date="2020" name="Mol. Plant">
        <title>The Chromosome-Based Rubber Tree Genome Provides New Insights into Spurge Genome Evolution and Rubber Biosynthesis.</title>
        <authorList>
            <person name="Liu J."/>
            <person name="Shi C."/>
            <person name="Shi C.C."/>
            <person name="Li W."/>
            <person name="Zhang Q.J."/>
            <person name="Zhang Y."/>
            <person name="Li K."/>
            <person name="Lu H.F."/>
            <person name="Shi C."/>
            <person name="Zhu S.T."/>
            <person name="Xiao Z.Y."/>
            <person name="Nan H."/>
            <person name="Yue Y."/>
            <person name="Zhu X.G."/>
            <person name="Wu Y."/>
            <person name="Hong X.N."/>
            <person name="Fan G.Y."/>
            <person name="Tong Y."/>
            <person name="Zhang D."/>
            <person name="Mao C.L."/>
            <person name="Liu Y.L."/>
            <person name="Hao S.J."/>
            <person name="Liu W.Q."/>
            <person name="Lv M.Q."/>
            <person name="Zhang H.B."/>
            <person name="Liu Y."/>
            <person name="Hu-Tang G.R."/>
            <person name="Wang J.P."/>
            <person name="Wang J.H."/>
            <person name="Sun Y.H."/>
            <person name="Ni S.B."/>
            <person name="Chen W.B."/>
            <person name="Zhang X.C."/>
            <person name="Jiao Y.N."/>
            <person name="Eichler E.E."/>
            <person name="Li G.H."/>
            <person name="Liu X."/>
            <person name="Gao L.Z."/>
        </authorList>
    </citation>
    <scope>NUCLEOTIDE SEQUENCE [LARGE SCALE GENOMIC DNA]</scope>
    <source>
        <strain evidence="2">cv. GT1</strain>
        <tissue evidence="1">Leaf</tissue>
    </source>
</reference>
<evidence type="ECO:0000313" key="1">
    <source>
        <dbReference type="EMBL" id="KAF2292093.1"/>
    </source>
</evidence>
<gene>
    <name evidence="1" type="ORF">GH714_010001</name>
</gene>
<comment type="caution">
    <text evidence="1">The sequence shown here is derived from an EMBL/GenBank/DDBJ whole genome shotgun (WGS) entry which is preliminary data.</text>
</comment>
<dbReference type="AlphaFoldDB" id="A0A6A6KVM6"/>
<keyword evidence="2" id="KW-1185">Reference proteome</keyword>
<organism evidence="1 2">
    <name type="scientific">Hevea brasiliensis</name>
    <name type="common">Para rubber tree</name>
    <name type="synonym">Siphonia brasiliensis</name>
    <dbReference type="NCBI Taxonomy" id="3981"/>
    <lineage>
        <taxon>Eukaryota</taxon>
        <taxon>Viridiplantae</taxon>
        <taxon>Streptophyta</taxon>
        <taxon>Embryophyta</taxon>
        <taxon>Tracheophyta</taxon>
        <taxon>Spermatophyta</taxon>
        <taxon>Magnoliopsida</taxon>
        <taxon>eudicotyledons</taxon>
        <taxon>Gunneridae</taxon>
        <taxon>Pentapetalae</taxon>
        <taxon>rosids</taxon>
        <taxon>fabids</taxon>
        <taxon>Malpighiales</taxon>
        <taxon>Euphorbiaceae</taxon>
        <taxon>Crotonoideae</taxon>
        <taxon>Micrandreae</taxon>
        <taxon>Hevea</taxon>
    </lineage>
</organism>
<name>A0A6A6KVM6_HEVBR</name>
<dbReference type="Proteomes" id="UP000467840">
    <property type="component" value="Chromosome 13"/>
</dbReference>
<dbReference type="EMBL" id="JAAGAX010000014">
    <property type="protein sequence ID" value="KAF2292093.1"/>
    <property type="molecule type" value="Genomic_DNA"/>
</dbReference>